<organism evidence="3 4">
    <name type="scientific">Ostreococcus tauri</name>
    <name type="common">Marine green alga</name>
    <dbReference type="NCBI Taxonomy" id="70448"/>
    <lineage>
        <taxon>Eukaryota</taxon>
        <taxon>Viridiplantae</taxon>
        <taxon>Chlorophyta</taxon>
        <taxon>Mamiellophyceae</taxon>
        <taxon>Mamiellales</taxon>
        <taxon>Bathycoccaceae</taxon>
        <taxon>Ostreococcus</taxon>
    </lineage>
</organism>
<dbReference type="RefSeq" id="XP_022840467.1">
    <property type="nucleotide sequence ID" value="XM_022984464.1"/>
</dbReference>
<dbReference type="InterPro" id="IPR044534">
    <property type="entry name" value="TTL1-4"/>
</dbReference>
<evidence type="ECO:0000313" key="4">
    <source>
        <dbReference type="Proteomes" id="UP000009170"/>
    </source>
</evidence>
<evidence type="ECO:0000313" key="3">
    <source>
        <dbReference type="EMBL" id="CEG00596.1"/>
    </source>
</evidence>
<dbReference type="Proteomes" id="UP000009170">
    <property type="component" value="Unassembled WGS sequence"/>
</dbReference>
<dbReference type="InterPro" id="IPR036249">
    <property type="entry name" value="Thioredoxin-like_sf"/>
</dbReference>
<dbReference type="InterPro" id="IPR019734">
    <property type="entry name" value="TPR_rpt"/>
</dbReference>
<comment type="caution">
    <text evidence="3">The sequence shown here is derived from an EMBL/GenBank/DDBJ whole genome shotgun (WGS) entry which is preliminary data.</text>
</comment>
<protein>
    <submittedName>
        <fullName evidence="3">Thioredoxin-like fold</fullName>
    </submittedName>
</protein>
<dbReference type="KEGG" id="ota:OT_ostta17g01570"/>
<evidence type="ECO:0000256" key="1">
    <source>
        <dbReference type="ARBA" id="ARBA00023157"/>
    </source>
</evidence>
<dbReference type="GeneID" id="9838059"/>
<name>A0A096P9F6_OSTTA</name>
<reference evidence="4" key="1">
    <citation type="journal article" date="2006" name="Proc. Natl. Acad. Sci. U.S.A.">
        <title>Genome analysis of the smallest free-living eukaryote Ostreococcus tauri unveils many unique features.</title>
        <authorList>
            <person name="Derelle E."/>
            <person name="Ferraz C."/>
            <person name="Rombauts S."/>
            <person name="Rouze P."/>
            <person name="Worden A.Z."/>
            <person name="Robbens S."/>
            <person name="Partensky F."/>
            <person name="Degroeve S."/>
            <person name="Echeynie S."/>
            <person name="Cooke R."/>
            <person name="Saeys Y."/>
            <person name="Wuyts J."/>
            <person name="Jabbari K."/>
            <person name="Bowler C."/>
            <person name="Panaud O."/>
            <person name="Piegu B."/>
            <person name="Ball S.G."/>
            <person name="Ral J.-P."/>
            <person name="Bouget F.-Y."/>
            <person name="Piganeau G."/>
            <person name="De Baets B."/>
            <person name="Picard A."/>
            <person name="Delseny M."/>
            <person name="Demaille J."/>
            <person name="Van de Peer Y."/>
            <person name="Moreau H."/>
        </authorList>
    </citation>
    <scope>NUCLEOTIDE SEQUENCE [LARGE SCALE GENOMIC DNA]</scope>
    <source>
        <strain evidence="4">OTTH 0595 / CCAP 157/2 / RCC745</strain>
    </source>
</reference>
<reference evidence="3 4" key="2">
    <citation type="journal article" date="2014" name="BMC Genomics">
        <title>An improved genome of the model marine alga Ostreococcus tauri unfolds by assessing Illumina de novo assemblies.</title>
        <authorList>
            <person name="Blanc-Mathieu R."/>
            <person name="Verhelst B."/>
            <person name="Derelle E."/>
            <person name="Rombauts S."/>
            <person name="Bouget F.Y."/>
            <person name="Carre I."/>
            <person name="Chateau A."/>
            <person name="Eyre-Walker A."/>
            <person name="Grimsley N."/>
            <person name="Moreau H."/>
            <person name="Piegu B."/>
            <person name="Rivals E."/>
            <person name="Schackwitz W."/>
            <person name="Van de Peer Y."/>
            <person name="Piganeau G."/>
        </authorList>
    </citation>
    <scope>NUCLEOTIDE SEQUENCE [LARGE SCALE GENOMIC DNA]</scope>
    <source>
        <strain evidence="4">OTTH 0595 / CCAP 157/2 / RCC745</strain>
    </source>
</reference>
<dbReference type="PROSITE" id="PS51352">
    <property type="entry name" value="THIOREDOXIN_2"/>
    <property type="match status" value="1"/>
</dbReference>
<dbReference type="Pfam" id="PF00085">
    <property type="entry name" value="Thioredoxin"/>
    <property type="match status" value="1"/>
</dbReference>
<dbReference type="PANTHER" id="PTHR46050:SF29">
    <property type="entry name" value="TPR REPEAT-CONTAINING THIOREDOXIN TTL4"/>
    <property type="match status" value="1"/>
</dbReference>
<dbReference type="InParanoid" id="A0A096P9F6"/>
<dbReference type="InterPro" id="IPR011990">
    <property type="entry name" value="TPR-like_helical_dom_sf"/>
</dbReference>
<dbReference type="FunFam" id="3.40.30.10:FF:000245">
    <property type="entry name" value="Thioredoxin"/>
    <property type="match status" value="1"/>
</dbReference>
<dbReference type="EMBL" id="CAID01000017">
    <property type="protein sequence ID" value="CEG00596.1"/>
    <property type="molecule type" value="Genomic_DNA"/>
</dbReference>
<proteinExistence type="predicted"/>
<dbReference type="Gene3D" id="1.25.40.10">
    <property type="entry name" value="Tetratricopeptide repeat domain"/>
    <property type="match status" value="2"/>
</dbReference>
<dbReference type="PRINTS" id="PR00421">
    <property type="entry name" value="THIOREDOXIN"/>
</dbReference>
<sequence length="342" mass="36887">MRSDALRRDGNALLRDGNLVDAREKYRSALAAATDDRERALAVGNEAVVAIALGDDATATTLCARAWSYDEGYARATTRLEALLTSGRGSFEDAIEGAGEKGRALEIAKRARDAGNEAFRAGEYEKAMQAYGEGLETCAGVPGAGILFSNRAACKMRVGDASGALADAEAALARDESFVKAKMRKAAALMTLGRHREADAVYDALVFELPGDEDLVRSANEARRALGKSERKAGARNVEEWSEYQALVRGAKLVFVDFTATWCGPCKMIGPTFVSLSTKFPRAHFIKVDVDAAQEIAGQERVSSMPTFAVYMDGNKVETFSGADANRLTQMVSKHYANARFR</sequence>
<dbReference type="CDD" id="cd02947">
    <property type="entry name" value="TRX_family"/>
    <property type="match status" value="1"/>
</dbReference>
<dbReference type="AlphaFoldDB" id="A0A096P9F6"/>
<dbReference type="STRING" id="70448.A0A096P9F6"/>
<keyword evidence="4" id="KW-1185">Reference proteome</keyword>
<dbReference type="OrthoDB" id="2121326at2759"/>
<dbReference type="SUPFAM" id="SSF48452">
    <property type="entry name" value="TPR-like"/>
    <property type="match status" value="2"/>
</dbReference>
<feature type="domain" description="Thioredoxin" evidence="2">
    <location>
        <begin position="208"/>
        <end position="337"/>
    </location>
</feature>
<accession>A0A096P9F6</accession>
<evidence type="ECO:0000259" key="2">
    <source>
        <dbReference type="PROSITE" id="PS51352"/>
    </source>
</evidence>
<dbReference type="InterPro" id="IPR013766">
    <property type="entry name" value="Thioredoxin_domain"/>
</dbReference>
<dbReference type="SUPFAM" id="SSF52833">
    <property type="entry name" value="Thioredoxin-like"/>
    <property type="match status" value="1"/>
</dbReference>
<gene>
    <name evidence="3" type="ORF">OT_ostta17g01570</name>
</gene>
<dbReference type="Gene3D" id="3.40.30.10">
    <property type="entry name" value="Glutaredoxin"/>
    <property type="match status" value="1"/>
</dbReference>
<dbReference type="InterPro" id="IPR017937">
    <property type="entry name" value="Thioredoxin_CS"/>
</dbReference>
<keyword evidence="1" id="KW-1015">Disulfide bond</keyword>
<dbReference type="GO" id="GO:0006950">
    <property type="term" value="P:response to stress"/>
    <property type="evidence" value="ECO:0007669"/>
    <property type="project" value="UniProtKB-ARBA"/>
</dbReference>
<dbReference type="SMART" id="SM00028">
    <property type="entry name" value="TPR"/>
    <property type="match status" value="4"/>
</dbReference>
<dbReference type="PANTHER" id="PTHR46050">
    <property type="entry name" value="TPR REPEAT-CONTAINING THIOREDOXIN"/>
    <property type="match status" value="1"/>
</dbReference>
<dbReference type="PROSITE" id="PS00194">
    <property type="entry name" value="THIOREDOXIN_1"/>
    <property type="match status" value="1"/>
</dbReference>